<keyword evidence="3" id="KW-0805">Transcription regulation</keyword>
<evidence type="ECO:0000313" key="7">
    <source>
        <dbReference type="Proteomes" id="UP001234989"/>
    </source>
</evidence>
<dbReference type="PANTHER" id="PTHR10019">
    <property type="entry name" value="SNF5"/>
    <property type="match status" value="1"/>
</dbReference>
<evidence type="ECO:0000256" key="3">
    <source>
        <dbReference type="ARBA" id="ARBA00023015"/>
    </source>
</evidence>
<dbReference type="GO" id="GO:0006338">
    <property type="term" value="P:chromatin remodeling"/>
    <property type="evidence" value="ECO:0007669"/>
    <property type="project" value="InterPro"/>
</dbReference>
<protein>
    <submittedName>
        <fullName evidence="6">Uncharacterized protein</fullName>
    </submittedName>
</protein>
<evidence type="ECO:0000256" key="2">
    <source>
        <dbReference type="ARBA" id="ARBA00010239"/>
    </source>
</evidence>
<dbReference type="Pfam" id="PF04855">
    <property type="entry name" value="SNF5"/>
    <property type="match status" value="1"/>
</dbReference>
<keyword evidence="5" id="KW-0539">Nucleus</keyword>
<comment type="similarity">
    <text evidence="2">Belongs to the SNF5 family.</text>
</comment>
<keyword evidence="7" id="KW-1185">Reference proteome</keyword>
<comment type="subcellular location">
    <subcellularLocation>
        <location evidence="1">Nucleus</location>
    </subcellularLocation>
</comment>
<dbReference type="EMBL" id="CP133622">
    <property type="protein sequence ID" value="WMV54080.1"/>
    <property type="molecule type" value="Genomic_DNA"/>
</dbReference>
<accession>A0AAF0ZYM6</accession>
<evidence type="ECO:0000256" key="4">
    <source>
        <dbReference type="ARBA" id="ARBA00023163"/>
    </source>
</evidence>
<dbReference type="Proteomes" id="UP001234989">
    <property type="component" value="Chromosome 11"/>
</dbReference>
<organism evidence="6 7">
    <name type="scientific">Solanum verrucosum</name>
    <dbReference type="NCBI Taxonomy" id="315347"/>
    <lineage>
        <taxon>Eukaryota</taxon>
        <taxon>Viridiplantae</taxon>
        <taxon>Streptophyta</taxon>
        <taxon>Embryophyta</taxon>
        <taxon>Tracheophyta</taxon>
        <taxon>Spermatophyta</taxon>
        <taxon>Magnoliopsida</taxon>
        <taxon>eudicotyledons</taxon>
        <taxon>Gunneridae</taxon>
        <taxon>Pentapetalae</taxon>
        <taxon>asterids</taxon>
        <taxon>lamiids</taxon>
        <taxon>Solanales</taxon>
        <taxon>Solanaceae</taxon>
        <taxon>Solanoideae</taxon>
        <taxon>Solaneae</taxon>
        <taxon>Solanum</taxon>
    </lineage>
</organism>
<reference evidence="6" key="1">
    <citation type="submission" date="2023-08" db="EMBL/GenBank/DDBJ databases">
        <title>A de novo genome assembly of Solanum verrucosum Schlechtendal, a Mexican diploid species geographically isolated from the other diploid A-genome species in potato relatives.</title>
        <authorList>
            <person name="Hosaka K."/>
        </authorList>
    </citation>
    <scope>NUCLEOTIDE SEQUENCE</scope>
    <source>
        <tissue evidence="6">Young leaves</tissue>
    </source>
</reference>
<gene>
    <name evidence="6" type="ORF">MTR67_047465</name>
</gene>
<dbReference type="GO" id="GO:0000228">
    <property type="term" value="C:nuclear chromosome"/>
    <property type="evidence" value="ECO:0007669"/>
    <property type="project" value="InterPro"/>
</dbReference>
<name>A0AAF0ZYM6_SOLVR</name>
<dbReference type="AlphaFoldDB" id="A0AAF0ZYM6"/>
<proteinExistence type="inferred from homology"/>
<dbReference type="InterPro" id="IPR006939">
    <property type="entry name" value="SNF5"/>
</dbReference>
<evidence type="ECO:0000256" key="1">
    <source>
        <dbReference type="ARBA" id="ARBA00004123"/>
    </source>
</evidence>
<sequence>MKPPSASGSLKNPVKFRLPTTENLVPIRLDIEIDGKRFKDAFTWNASDPDSEVVVFARRTVKDLKFPTAFVTQIAQSIQGNMLRCWEGIAILMGTNIYRSIIVVKLVPFDNSPNVRKGREHIIAVEEANLDPIYKENKENLRTPILRS</sequence>
<evidence type="ECO:0000256" key="5">
    <source>
        <dbReference type="ARBA" id="ARBA00023242"/>
    </source>
</evidence>
<keyword evidence="4" id="KW-0804">Transcription</keyword>
<evidence type="ECO:0000313" key="6">
    <source>
        <dbReference type="EMBL" id="WMV54080.1"/>
    </source>
</evidence>